<dbReference type="OMA" id="ENAGDYH"/>
<dbReference type="PANTHER" id="PTHR44027">
    <property type="entry name" value="DNAJ HOMOLOG SUBFAMILY C MEMBER 5 HOMOLOG"/>
    <property type="match status" value="1"/>
</dbReference>
<evidence type="ECO:0000313" key="9">
    <source>
        <dbReference type="Proteomes" id="UP000015104"/>
    </source>
</evidence>
<dbReference type="GO" id="GO:1900073">
    <property type="term" value="P:regulation of neuromuscular synaptic transmission"/>
    <property type="evidence" value="ECO:0007669"/>
    <property type="project" value="TreeGrafter"/>
</dbReference>
<name>T1KCD9_TETUR</name>
<keyword evidence="3" id="KW-0564">Palmitate</keyword>
<dbReference type="CDD" id="cd06257">
    <property type="entry name" value="DnaJ"/>
    <property type="match status" value="1"/>
</dbReference>
<sequence>MNDISQRRLSTSGDSLYIALGVPKTATPEEIKKAYRKLALKYHPDKNPDNPEAAEKFKDINHAHRVLSDLTKRNIYDNYGSLGLYVAQQVGEEYVHTYYMLSSGWCKALIAVTSILTCCCCCCCCFCCFNFCCGKYKPKPPPEDAGDYSNLKGDQDEVKLEHTKREEFETDSDATKPVINKQPRSGAGQSTGQPWDPASDPWGDSRNNQTPIAMPPPGSSANERTGLNTGYSSQYQSWD</sequence>
<comment type="subcellular location">
    <subcellularLocation>
        <location evidence="1">Membrane</location>
        <topology evidence="1">Lipid-anchor</topology>
    </subcellularLocation>
</comment>
<dbReference type="PANTHER" id="PTHR44027:SF7">
    <property type="entry name" value="DNAJ HOMOLOG SUBFAMILY C MEMBER 5 HOMOLOG"/>
    <property type="match status" value="1"/>
</dbReference>
<dbReference type="SUPFAM" id="SSF46565">
    <property type="entry name" value="Chaperone J-domain"/>
    <property type="match status" value="1"/>
</dbReference>
<organism evidence="8 9">
    <name type="scientific">Tetranychus urticae</name>
    <name type="common">Two-spotted spider mite</name>
    <dbReference type="NCBI Taxonomy" id="32264"/>
    <lineage>
        <taxon>Eukaryota</taxon>
        <taxon>Metazoa</taxon>
        <taxon>Ecdysozoa</taxon>
        <taxon>Arthropoda</taxon>
        <taxon>Chelicerata</taxon>
        <taxon>Arachnida</taxon>
        <taxon>Acari</taxon>
        <taxon>Acariformes</taxon>
        <taxon>Trombidiformes</taxon>
        <taxon>Prostigmata</taxon>
        <taxon>Eleutherengona</taxon>
        <taxon>Raphignathae</taxon>
        <taxon>Tetranychoidea</taxon>
        <taxon>Tetranychidae</taxon>
        <taxon>Tetranychus</taxon>
    </lineage>
</organism>
<dbReference type="STRING" id="32264.T1KCD9"/>
<dbReference type="PROSITE" id="PS50076">
    <property type="entry name" value="DNAJ_2"/>
    <property type="match status" value="1"/>
</dbReference>
<dbReference type="InterPro" id="IPR036869">
    <property type="entry name" value="J_dom_sf"/>
</dbReference>
<evidence type="ECO:0000256" key="3">
    <source>
        <dbReference type="ARBA" id="ARBA00023139"/>
    </source>
</evidence>
<dbReference type="OrthoDB" id="445556at2759"/>
<evidence type="ECO:0000259" key="7">
    <source>
        <dbReference type="PROSITE" id="PS50076"/>
    </source>
</evidence>
<dbReference type="AlphaFoldDB" id="T1KCD9"/>
<evidence type="ECO:0000256" key="5">
    <source>
        <dbReference type="ARBA" id="ARBA00023288"/>
    </source>
</evidence>
<keyword evidence="2" id="KW-0472">Membrane</keyword>
<evidence type="ECO:0000256" key="4">
    <source>
        <dbReference type="ARBA" id="ARBA00023186"/>
    </source>
</evidence>
<dbReference type="InterPro" id="IPR051434">
    <property type="entry name" value="DnaJ_C_subfamily_member5"/>
</dbReference>
<dbReference type="PRINTS" id="PR00625">
    <property type="entry name" value="JDOMAIN"/>
</dbReference>
<keyword evidence="9" id="KW-1185">Reference proteome</keyword>
<keyword evidence="4" id="KW-0143">Chaperone</keyword>
<dbReference type="Pfam" id="PF00226">
    <property type="entry name" value="DnaJ"/>
    <property type="match status" value="1"/>
</dbReference>
<dbReference type="Gene3D" id="1.10.287.110">
    <property type="entry name" value="DnaJ domain"/>
    <property type="match status" value="1"/>
</dbReference>
<dbReference type="GO" id="GO:0005737">
    <property type="term" value="C:cytoplasm"/>
    <property type="evidence" value="ECO:0007669"/>
    <property type="project" value="UniProtKB-ARBA"/>
</dbReference>
<dbReference type="FunFam" id="1.10.287.110:FF:000017">
    <property type="entry name" value="dnaJ homolog subfamily C member 5"/>
    <property type="match status" value="1"/>
</dbReference>
<proteinExistence type="predicted"/>
<feature type="compositionally biased region" description="Polar residues" evidence="6">
    <location>
        <begin position="219"/>
        <end position="239"/>
    </location>
</feature>
<dbReference type="Proteomes" id="UP000015104">
    <property type="component" value="Unassembled WGS sequence"/>
</dbReference>
<dbReference type="GO" id="GO:0016020">
    <property type="term" value="C:membrane"/>
    <property type="evidence" value="ECO:0007669"/>
    <property type="project" value="UniProtKB-SubCell"/>
</dbReference>
<dbReference type="HOGENOM" id="CLU_017633_14_0_1"/>
<feature type="region of interest" description="Disordered" evidence="6">
    <location>
        <begin position="164"/>
        <end position="239"/>
    </location>
</feature>
<reference evidence="9" key="1">
    <citation type="submission" date="2011-08" db="EMBL/GenBank/DDBJ databases">
        <authorList>
            <person name="Rombauts S."/>
        </authorList>
    </citation>
    <scope>NUCLEOTIDE SEQUENCE</scope>
    <source>
        <strain evidence="9">London</strain>
    </source>
</reference>
<dbReference type="eggNOG" id="KOG0716">
    <property type="taxonomic scope" value="Eukaryota"/>
</dbReference>
<dbReference type="EnsemblMetazoa" id="tetur08g07280.1">
    <property type="protein sequence ID" value="tetur08g07280.1"/>
    <property type="gene ID" value="tetur08g07280"/>
</dbReference>
<reference evidence="8" key="2">
    <citation type="submission" date="2015-06" db="UniProtKB">
        <authorList>
            <consortium name="EnsemblMetazoa"/>
        </authorList>
    </citation>
    <scope>IDENTIFICATION</scope>
</reference>
<evidence type="ECO:0000313" key="8">
    <source>
        <dbReference type="EnsemblMetazoa" id="tetur08g07280.1"/>
    </source>
</evidence>
<feature type="domain" description="J" evidence="7">
    <location>
        <begin position="15"/>
        <end position="80"/>
    </location>
</feature>
<gene>
    <name evidence="8" type="primary">107362578</name>
</gene>
<dbReference type="InterPro" id="IPR001623">
    <property type="entry name" value="DnaJ_domain"/>
</dbReference>
<dbReference type="SMART" id="SM00271">
    <property type="entry name" value="DnaJ"/>
    <property type="match status" value="1"/>
</dbReference>
<accession>T1KCD9</accession>
<protein>
    <recommendedName>
        <fullName evidence="7">J domain-containing protein</fullName>
    </recommendedName>
</protein>
<evidence type="ECO:0000256" key="2">
    <source>
        <dbReference type="ARBA" id="ARBA00023136"/>
    </source>
</evidence>
<evidence type="ECO:0000256" key="1">
    <source>
        <dbReference type="ARBA" id="ARBA00004635"/>
    </source>
</evidence>
<evidence type="ECO:0000256" key="6">
    <source>
        <dbReference type="SAM" id="MobiDB-lite"/>
    </source>
</evidence>
<keyword evidence="5" id="KW-0449">Lipoprotein</keyword>
<dbReference type="GO" id="GO:0061177">
    <property type="term" value="C:type Is terminal bouton"/>
    <property type="evidence" value="ECO:0007669"/>
    <property type="project" value="TreeGrafter"/>
</dbReference>
<dbReference type="EMBL" id="CAEY01001959">
    <property type="status" value="NOT_ANNOTATED_CDS"/>
    <property type="molecule type" value="Genomic_DNA"/>
</dbReference>